<protein>
    <submittedName>
        <fullName evidence="8">MFS transporter</fullName>
    </submittedName>
</protein>
<name>A0ABV6R7Q4_9MICO</name>
<dbReference type="PANTHER" id="PTHR43124">
    <property type="entry name" value="PURINE EFFLUX PUMP PBUE"/>
    <property type="match status" value="1"/>
</dbReference>
<evidence type="ECO:0000256" key="2">
    <source>
        <dbReference type="ARBA" id="ARBA00022475"/>
    </source>
</evidence>
<evidence type="ECO:0000259" key="7">
    <source>
        <dbReference type="PROSITE" id="PS50850"/>
    </source>
</evidence>
<feature type="transmembrane region" description="Helical" evidence="6">
    <location>
        <begin position="306"/>
        <end position="329"/>
    </location>
</feature>
<dbReference type="InterPro" id="IPR036259">
    <property type="entry name" value="MFS_trans_sf"/>
</dbReference>
<accession>A0ABV6R7Q4</accession>
<evidence type="ECO:0000256" key="3">
    <source>
        <dbReference type="ARBA" id="ARBA00022692"/>
    </source>
</evidence>
<evidence type="ECO:0000256" key="5">
    <source>
        <dbReference type="ARBA" id="ARBA00023136"/>
    </source>
</evidence>
<evidence type="ECO:0000313" key="8">
    <source>
        <dbReference type="EMBL" id="MFC0673010.1"/>
    </source>
</evidence>
<dbReference type="InterPro" id="IPR011701">
    <property type="entry name" value="MFS"/>
</dbReference>
<dbReference type="Gene3D" id="1.20.1250.20">
    <property type="entry name" value="MFS general substrate transporter like domains"/>
    <property type="match status" value="1"/>
</dbReference>
<feature type="transmembrane region" description="Helical" evidence="6">
    <location>
        <begin position="18"/>
        <end position="37"/>
    </location>
</feature>
<feature type="transmembrane region" description="Helical" evidence="6">
    <location>
        <begin position="254"/>
        <end position="274"/>
    </location>
</feature>
<dbReference type="Proteomes" id="UP001589793">
    <property type="component" value="Unassembled WGS sequence"/>
</dbReference>
<keyword evidence="5 6" id="KW-0472">Membrane</keyword>
<evidence type="ECO:0000256" key="1">
    <source>
        <dbReference type="ARBA" id="ARBA00004651"/>
    </source>
</evidence>
<dbReference type="CDD" id="cd17324">
    <property type="entry name" value="MFS_NepI_like"/>
    <property type="match status" value="1"/>
</dbReference>
<organism evidence="8 9">
    <name type="scientific">Brachybacterium hainanense</name>
    <dbReference type="NCBI Taxonomy" id="1541174"/>
    <lineage>
        <taxon>Bacteria</taxon>
        <taxon>Bacillati</taxon>
        <taxon>Actinomycetota</taxon>
        <taxon>Actinomycetes</taxon>
        <taxon>Micrococcales</taxon>
        <taxon>Dermabacteraceae</taxon>
        <taxon>Brachybacterium</taxon>
    </lineage>
</organism>
<feature type="domain" description="Major facilitator superfamily (MFS) profile" evidence="7">
    <location>
        <begin position="23"/>
        <end position="397"/>
    </location>
</feature>
<feature type="transmembrane region" description="Helical" evidence="6">
    <location>
        <begin position="281"/>
        <end position="300"/>
    </location>
</feature>
<comment type="subcellular location">
    <subcellularLocation>
        <location evidence="1">Cell membrane</location>
        <topology evidence="1">Multi-pass membrane protein</topology>
    </subcellularLocation>
</comment>
<dbReference type="Pfam" id="PF07690">
    <property type="entry name" value="MFS_1"/>
    <property type="match status" value="1"/>
</dbReference>
<evidence type="ECO:0000256" key="6">
    <source>
        <dbReference type="SAM" id="Phobius"/>
    </source>
</evidence>
<dbReference type="EMBL" id="JBHLSV010000003">
    <property type="protein sequence ID" value="MFC0673010.1"/>
    <property type="molecule type" value="Genomic_DNA"/>
</dbReference>
<feature type="transmembrane region" description="Helical" evidence="6">
    <location>
        <begin position="57"/>
        <end position="78"/>
    </location>
</feature>
<feature type="transmembrane region" description="Helical" evidence="6">
    <location>
        <begin position="219"/>
        <end position="242"/>
    </location>
</feature>
<dbReference type="InterPro" id="IPR050189">
    <property type="entry name" value="MFS_Efflux_Transporters"/>
</dbReference>
<dbReference type="RefSeq" id="WP_376978242.1">
    <property type="nucleotide sequence ID" value="NZ_JBHLSV010000003.1"/>
</dbReference>
<keyword evidence="3 6" id="KW-0812">Transmembrane</keyword>
<evidence type="ECO:0000313" key="9">
    <source>
        <dbReference type="Proteomes" id="UP001589793"/>
    </source>
</evidence>
<keyword evidence="9" id="KW-1185">Reference proteome</keyword>
<evidence type="ECO:0000256" key="4">
    <source>
        <dbReference type="ARBA" id="ARBA00022989"/>
    </source>
</evidence>
<feature type="transmembrane region" description="Helical" evidence="6">
    <location>
        <begin position="90"/>
        <end position="112"/>
    </location>
</feature>
<reference evidence="8 9" key="1">
    <citation type="submission" date="2024-09" db="EMBL/GenBank/DDBJ databases">
        <authorList>
            <person name="Sun Q."/>
            <person name="Mori K."/>
        </authorList>
    </citation>
    <scope>NUCLEOTIDE SEQUENCE [LARGE SCALE GENOMIC DNA]</scope>
    <source>
        <strain evidence="8 9">CICC 10874</strain>
    </source>
</reference>
<dbReference type="SUPFAM" id="SSF103473">
    <property type="entry name" value="MFS general substrate transporter"/>
    <property type="match status" value="1"/>
</dbReference>
<feature type="transmembrane region" description="Helical" evidence="6">
    <location>
        <begin position="368"/>
        <end position="388"/>
    </location>
</feature>
<proteinExistence type="predicted"/>
<keyword evidence="2" id="KW-1003">Cell membrane</keyword>
<feature type="transmembrane region" description="Helical" evidence="6">
    <location>
        <begin position="147"/>
        <end position="169"/>
    </location>
</feature>
<sequence>MTAATEAQAQTRRVDRGGFPWVALLALAAAGFLAIFTETIPAGLLPQLSAGLGISESAAGQLVTLYAIGSVLAAIPLVAATRRASRKKVLLVAVLTLLVFNTVTALAPWYALILVARFVAGAAAALVWGVLAGCARRLVPPALQGRALTVTGIGQPIALAAGVPLGALAGSLVDWRWVFAAISVAAALLAAWIAVAVPDIPGQASSDHMPLRGVILLPGIRAVLLVALVWVLAHNILYTYIAPLLEPTGLRLDIGLAIFGIASFLGITATGVVIDRALRGTVLAVLVLMGAAGLALAHPALGALGIAGAVAIWGAGFGGAPALLQTALADRAGEHTDAAQSVFVTVFNAAVAGGGLVGGLVLTAQAPVAALAWTAVGLVAVAILAVVCGRRAFPPGRRGA</sequence>
<dbReference type="PANTHER" id="PTHR43124:SF3">
    <property type="entry name" value="CHLORAMPHENICOL EFFLUX PUMP RV0191"/>
    <property type="match status" value="1"/>
</dbReference>
<dbReference type="PROSITE" id="PS50850">
    <property type="entry name" value="MFS"/>
    <property type="match status" value="1"/>
</dbReference>
<feature type="transmembrane region" description="Helical" evidence="6">
    <location>
        <begin position="118"/>
        <end position="135"/>
    </location>
</feature>
<keyword evidence="4 6" id="KW-1133">Transmembrane helix</keyword>
<gene>
    <name evidence="8" type="ORF">ACFFF6_03455</name>
</gene>
<comment type="caution">
    <text evidence="8">The sequence shown here is derived from an EMBL/GenBank/DDBJ whole genome shotgun (WGS) entry which is preliminary data.</text>
</comment>
<feature type="transmembrane region" description="Helical" evidence="6">
    <location>
        <begin position="341"/>
        <end position="362"/>
    </location>
</feature>
<feature type="transmembrane region" description="Helical" evidence="6">
    <location>
        <begin position="175"/>
        <end position="198"/>
    </location>
</feature>
<dbReference type="InterPro" id="IPR020846">
    <property type="entry name" value="MFS_dom"/>
</dbReference>